<dbReference type="GO" id="GO:0050852">
    <property type="term" value="P:T cell receptor signaling pathway"/>
    <property type="evidence" value="ECO:0007669"/>
    <property type="project" value="TreeGrafter"/>
</dbReference>
<evidence type="ECO:0000256" key="5">
    <source>
        <dbReference type="ARBA" id="ARBA00023180"/>
    </source>
</evidence>
<dbReference type="GO" id="GO:0005102">
    <property type="term" value="F:signaling receptor binding"/>
    <property type="evidence" value="ECO:0007669"/>
    <property type="project" value="TreeGrafter"/>
</dbReference>
<feature type="transmembrane region" description="Helical" evidence="7">
    <location>
        <begin position="246"/>
        <end position="270"/>
    </location>
</feature>
<evidence type="ECO:0000256" key="2">
    <source>
        <dbReference type="ARBA" id="ARBA00022729"/>
    </source>
</evidence>
<dbReference type="InterPro" id="IPR053896">
    <property type="entry name" value="BTN3A2-like_Ig-C"/>
</dbReference>
<evidence type="ECO:0000313" key="11">
    <source>
        <dbReference type="Proteomes" id="UP001044222"/>
    </source>
</evidence>
<dbReference type="GO" id="GO:0009897">
    <property type="term" value="C:external side of plasma membrane"/>
    <property type="evidence" value="ECO:0007669"/>
    <property type="project" value="TreeGrafter"/>
</dbReference>
<evidence type="ECO:0000259" key="9">
    <source>
        <dbReference type="PROSITE" id="PS50835"/>
    </source>
</evidence>
<keyword evidence="4" id="KW-1015">Disulfide bond</keyword>
<proteinExistence type="predicted"/>
<dbReference type="Pfam" id="PF22705">
    <property type="entry name" value="C2-set_3"/>
    <property type="match status" value="1"/>
</dbReference>
<feature type="chain" id="PRO_5038475225" description="Ig-like domain-containing protein" evidence="8">
    <location>
        <begin position="20"/>
        <end position="291"/>
    </location>
</feature>
<dbReference type="GO" id="GO:0050863">
    <property type="term" value="P:regulation of T cell activation"/>
    <property type="evidence" value="ECO:0007669"/>
    <property type="project" value="UniProtKB-ARBA"/>
</dbReference>
<dbReference type="InterPro" id="IPR013106">
    <property type="entry name" value="Ig_V-set"/>
</dbReference>
<dbReference type="PANTHER" id="PTHR24100">
    <property type="entry name" value="BUTYROPHILIN"/>
    <property type="match status" value="1"/>
</dbReference>
<dbReference type="InterPro" id="IPR013783">
    <property type="entry name" value="Ig-like_fold"/>
</dbReference>
<dbReference type="PROSITE" id="PS50835">
    <property type="entry name" value="IG_LIKE"/>
    <property type="match status" value="1"/>
</dbReference>
<evidence type="ECO:0000256" key="4">
    <source>
        <dbReference type="ARBA" id="ARBA00023157"/>
    </source>
</evidence>
<sequence>MFLLATVCFVLRFTGSSLAAFEVSVPQQRVLAVRGRPVVLGCSYAPSLGNSLEDLVVTWQTAEDNLVLHSFYFGRDQLDTQNARYRNRTSMFRPLLGAGNASLRLDRVGPQDSGRYLCSVDSLLGNGKAEVQLEYAAFYTEPRLNIQVHPSNISLEYQSEGYPAPQVQWTDSAGRNLTAREELSGPGEDGLLSLRTSVTLKDPGPGVNLSFTLRNAALGQVLERPVCLSLASDDIGHCTDCARVTIPLICFLCLLLLLLLCLGLAAFAYFRRKRNGMPTAYCNGSETITSA</sequence>
<dbReference type="Pfam" id="PF07686">
    <property type="entry name" value="V-set"/>
    <property type="match status" value="1"/>
</dbReference>
<keyword evidence="11" id="KW-1185">Reference proteome</keyword>
<accession>A0A9D3S5T5</accession>
<keyword evidence="2 8" id="KW-0732">Signal</keyword>
<evidence type="ECO:0000313" key="10">
    <source>
        <dbReference type="EMBL" id="KAG5856020.1"/>
    </source>
</evidence>
<evidence type="ECO:0000256" key="3">
    <source>
        <dbReference type="ARBA" id="ARBA00023136"/>
    </source>
</evidence>
<comment type="subcellular location">
    <subcellularLocation>
        <location evidence="1">Membrane</location>
    </subcellularLocation>
</comment>
<dbReference type="InterPro" id="IPR003599">
    <property type="entry name" value="Ig_sub"/>
</dbReference>
<dbReference type="InterPro" id="IPR036179">
    <property type="entry name" value="Ig-like_dom_sf"/>
</dbReference>
<keyword evidence="3 7" id="KW-0472">Membrane</keyword>
<name>A0A9D3S5T5_ANGAN</name>
<evidence type="ECO:0000256" key="6">
    <source>
        <dbReference type="ARBA" id="ARBA00023319"/>
    </source>
</evidence>
<evidence type="ECO:0000256" key="7">
    <source>
        <dbReference type="SAM" id="Phobius"/>
    </source>
</evidence>
<dbReference type="InterPro" id="IPR050504">
    <property type="entry name" value="IgSF_BTN/MOG"/>
</dbReference>
<protein>
    <recommendedName>
        <fullName evidence="9">Ig-like domain-containing protein</fullName>
    </recommendedName>
</protein>
<dbReference type="SUPFAM" id="SSF48726">
    <property type="entry name" value="Immunoglobulin"/>
    <property type="match status" value="1"/>
</dbReference>
<keyword evidence="7" id="KW-0812">Transmembrane</keyword>
<keyword evidence="7" id="KW-1133">Transmembrane helix</keyword>
<dbReference type="GO" id="GO:1903037">
    <property type="term" value="P:regulation of leukocyte cell-cell adhesion"/>
    <property type="evidence" value="ECO:0007669"/>
    <property type="project" value="UniProtKB-ARBA"/>
</dbReference>
<feature type="domain" description="Ig-like" evidence="9">
    <location>
        <begin position="21"/>
        <end position="136"/>
    </location>
</feature>
<keyword evidence="6" id="KW-0393">Immunoglobulin domain</keyword>
<dbReference type="Gene3D" id="2.60.40.10">
    <property type="entry name" value="Immunoglobulins"/>
    <property type="match status" value="2"/>
</dbReference>
<dbReference type="AlphaFoldDB" id="A0A9D3S5T5"/>
<comment type="caution">
    <text evidence="10">The sequence shown here is derived from an EMBL/GenBank/DDBJ whole genome shotgun (WGS) entry which is preliminary data.</text>
</comment>
<keyword evidence="5" id="KW-0325">Glycoprotein</keyword>
<dbReference type="SMART" id="SM00409">
    <property type="entry name" value="IG"/>
    <property type="match status" value="1"/>
</dbReference>
<dbReference type="FunFam" id="2.60.40.10:FF:000142">
    <property type="entry name" value="V-set domain-containing T-cell activation inhibitor 1"/>
    <property type="match status" value="1"/>
</dbReference>
<dbReference type="InterPro" id="IPR007110">
    <property type="entry name" value="Ig-like_dom"/>
</dbReference>
<reference evidence="10" key="1">
    <citation type="submission" date="2021-01" db="EMBL/GenBank/DDBJ databases">
        <title>A chromosome-scale assembly of European eel, Anguilla anguilla.</title>
        <authorList>
            <person name="Henkel C."/>
            <person name="Jong-Raadsen S.A."/>
            <person name="Dufour S."/>
            <person name="Weltzien F.-A."/>
            <person name="Palstra A.P."/>
            <person name="Pelster B."/>
            <person name="Spaink H.P."/>
            <person name="Van Den Thillart G.E."/>
            <person name="Jansen H."/>
            <person name="Zahm M."/>
            <person name="Klopp C."/>
            <person name="Cedric C."/>
            <person name="Louis A."/>
            <person name="Berthelot C."/>
            <person name="Parey E."/>
            <person name="Roest Crollius H."/>
            <person name="Montfort J."/>
            <person name="Robinson-Rechavi M."/>
            <person name="Bucao C."/>
            <person name="Bouchez O."/>
            <person name="Gislard M."/>
            <person name="Lluch J."/>
            <person name="Milhes M."/>
            <person name="Lampietro C."/>
            <person name="Lopez Roques C."/>
            <person name="Donnadieu C."/>
            <person name="Braasch I."/>
            <person name="Desvignes T."/>
            <person name="Postlethwait J."/>
            <person name="Bobe J."/>
            <person name="Guiguen Y."/>
            <person name="Dirks R."/>
        </authorList>
    </citation>
    <scope>NUCLEOTIDE SEQUENCE</scope>
    <source>
        <strain evidence="10">Tag_6206</strain>
        <tissue evidence="10">Liver</tissue>
    </source>
</reference>
<evidence type="ECO:0000256" key="8">
    <source>
        <dbReference type="SAM" id="SignalP"/>
    </source>
</evidence>
<dbReference type="GO" id="GO:0001817">
    <property type="term" value="P:regulation of cytokine production"/>
    <property type="evidence" value="ECO:0007669"/>
    <property type="project" value="TreeGrafter"/>
</dbReference>
<dbReference type="Proteomes" id="UP001044222">
    <property type="component" value="Unassembled WGS sequence"/>
</dbReference>
<dbReference type="PANTHER" id="PTHR24100:SF145">
    <property type="entry name" value="CD276 ANTIGEN"/>
    <property type="match status" value="1"/>
</dbReference>
<feature type="signal peptide" evidence="8">
    <location>
        <begin position="1"/>
        <end position="19"/>
    </location>
</feature>
<organism evidence="10 11">
    <name type="scientific">Anguilla anguilla</name>
    <name type="common">European freshwater eel</name>
    <name type="synonym">Muraena anguilla</name>
    <dbReference type="NCBI Taxonomy" id="7936"/>
    <lineage>
        <taxon>Eukaryota</taxon>
        <taxon>Metazoa</taxon>
        <taxon>Chordata</taxon>
        <taxon>Craniata</taxon>
        <taxon>Vertebrata</taxon>
        <taxon>Euteleostomi</taxon>
        <taxon>Actinopterygii</taxon>
        <taxon>Neopterygii</taxon>
        <taxon>Teleostei</taxon>
        <taxon>Anguilliformes</taxon>
        <taxon>Anguillidae</taxon>
        <taxon>Anguilla</taxon>
    </lineage>
</organism>
<gene>
    <name evidence="10" type="ORF">ANANG_G00003400</name>
</gene>
<dbReference type="EMBL" id="JAFIRN010000001">
    <property type="protein sequence ID" value="KAG5856020.1"/>
    <property type="molecule type" value="Genomic_DNA"/>
</dbReference>
<evidence type="ECO:0000256" key="1">
    <source>
        <dbReference type="ARBA" id="ARBA00004370"/>
    </source>
</evidence>